<organism evidence="7 8">
    <name type="scientific">Neobacillus pocheonensis</name>
    <dbReference type="NCBI Taxonomy" id="363869"/>
    <lineage>
        <taxon>Bacteria</taxon>
        <taxon>Bacillati</taxon>
        <taxon>Bacillota</taxon>
        <taxon>Bacilli</taxon>
        <taxon>Bacillales</taxon>
        <taxon>Bacillaceae</taxon>
        <taxon>Neobacillus</taxon>
    </lineage>
</organism>
<evidence type="ECO:0000313" key="8">
    <source>
        <dbReference type="Proteomes" id="UP001523262"/>
    </source>
</evidence>
<dbReference type="PROSITE" id="PS00187">
    <property type="entry name" value="TPP_ENZYMES"/>
    <property type="match status" value="1"/>
</dbReference>
<evidence type="ECO:0000259" key="4">
    <source>
        <dbReference type="Pfam" id="PF00205"/>
    </source>
</evidence>
<dbReference type="InterPro" id="IPR000399">
    <property type="entry name" value="TPP-bd_CS"/>
</dbReference>
<dbReference type="Gene3D" id="3.40.50.970">
    <property type="match status" value="2"/>
</dbReference>
<evidence type="ECO:0000256" key="2">
    <source>
        <dbReference type="ARBA" id="ARBA00023052"/>
    </source>
</evidence>
<dbReference type="InterPro" id="IPR012001">
    <property type="entry name" value="Thiamin_PyroP_enz_TPP-bd_dom"/>
</dbReference>
<dbReference type="InterPro" id="IPR045229">
    <property type="entry name" value="TPP_enz"/>
</dbReference>
<evidence type="ECO:0000256" key="3">
    <source>
        <dbReference type="RuleBase" id="RU362132"/>
    </source>
</evidence>
<dbReference type="SUPFAM" id="SSF52467">
    <property type="entry name" value="DHS-like NAD/FAD-binding domain"/>
    <property type="match status" value="1"/>
</dbReference>
<dbReference type="InterPro" id="IPR029061">
    <property type="entry name" value="THDP-binding"/>
</dbReference>
<comment type="similarity">
    <text evidence="1 3">Belongs to the TPP enzyme family.</text>
</comment>
<evidence type="ECO:0000256" key="1">
    <source>
        <dbReference type="ARBA" id="ARBA00007812"/>
    </source>
</evidence>
<dbReference type="NCBIfam" id="NF006187">
    <property type="entry name" value="PRK08322.1"/>
    <property type="match status" value="1"/>
</dbReference>
<dbReference type="CDD" id="cd07035">
    <property type="entry name" value="TPP_PYR_POX_like"/>
    <property type="match status" value="1"/>
</dbReference>
<dbReference type="Pfam" id="PF02776">
    <property type="entry name" value="TPP_enzyme_N"/>
    <property type="match status" value="1"/>
</dbReference>
<protein>
    <submittedName>
        <fullName evidence="7">Acetolactate synthase large subunit</fullName>
        <ecNumber evidence="7">2.2.1.6</ecNumber>
    </submittedName>
</protein>
<feature type="domain" description="Thiamine pyrophosphate enzyme N-terminal TPP-binding" evidence="6">
    <location>
        <begin position="1"/>
        <end position="116"/>
    </location>
</feature>
<comment type="caution">
    <text evidence="7">The sequence shown here is derived from an EMBL/GenBank/DDBJ whole genome shotgun (WGS) entry which is preliminary data.</text>
</comment>
<feature type="domain" description="Thiamine pyrophosphate enzyme TPP-binding" evidence="5">
    <location>
        <begin position="378"/>
        <end position="524"/>
    </location>
</feature>
<keyword evidence="2 3" id="KW-0786">Thiamine pyrophosphate</keyword>
<dbReference type="Pfam" id="PF00205">
    <property type="entry name" value="TPP_enzyme_M"/>
    <property type="match status" value="1"/>
</dbReference>
<evidence type="ECO:0000259" key="5">
    <source>
        <dbReference type="Pfam" id="PF02775"/>
    </source>
</evidence>
<accession>A0ABT0W4N9</accession>
<evidence type="ECO:0000259" key="6">
    <source>
        <dbReference type="Pfam" id="PF02776"/>
    </source>
</evidence>
<feature type="domain" description="Thiamine pyrophosphate enzyme central" evidence="4">
    <location>
        <begin position="188"/>
        <end position="318"/>
    </location>
</feature>
<reference evidence="7 8" key="1">
    <citation type="submission" date="2022-06" db="EMBL/GenBank/DDBJ databases">
        <authorList>
            <person name="Jeon C.O."/>
        </authorList>
    </citation>
    <scope>NUCLEOTIDE SEQUENCE [LARGE SCALE GENOMIC DNA]</scope>
    <source>
        <strain evidence="7 8">KCTC 13943</strain>
    </source>
</reference>
<dbReference type="Pfam" id="PF02775">
    <property type="entry name" value="TPP_enzyme_C"/>
    <property type="match status" value="1"/>
</dbReference>
<dbReference type="PANTHER" id="PTHR18968:SF129">
    <property type="entry name" value="ACETOLACTATE SYNTHASE"/>
    <property type="match status" value="1"/>
</dbReference>
<dbReference type="EC" id="2.2.1.6" evidence="7"/>
<dbReference type="InterPro" id="IPR011766">
    <property type="entry name" value="TPP_enzyme_TPP-bd"/>
</dbReference>
<dbReference type="EMBL" id="JAMQCR010000001">
    <property type="protein sequence ID" value="MCM2531306.1"/>
    <property type="molecule type" value="Genomic_DNA"/>
</dbReference>
<dbReference type="PANTHER" id="PTHR18968">
    <property type="entry name" value="THIAMINE PYROPHOSPHATE ENZYMES"/>
    <property type="match status" value="1"/>
</dbReference>
<sequence>MKSMDVLVSCLENEGVEYIFGIIGKEVIDLAESLSRSEKIKYVPVRHEQGAAFMADVYGRVSGKPGVCLATLGPGATNLLTGIASANLDYSPVVALTGQKGLESQHQHAHQYIDITKVYEPAAKWAFQMKDANAIPEVIRRSFRKAMGEKPGAVVIEIPENIADENVTTNPLAVSNLPKSVPAKESLEFAVKLLNECKQPFIIIGNGVIRQNAVNEVQAFIQQLACPVTHSFMAKGILAKDHPQNYYTFGFNEKDYVLRGIEESDLLIVIGFDFVEKLPSEWNQKKIPVLHIDNLPAEVEEGYPVNAELVGNLKETLQLFALEEILPRPWVPSGDLKRRIEAAYSINEKKNGDSSLTIEKILHAVERFQTDQTLVISDVGSHKVSIARTFQPMHAKQLIISNGLASMGIGIPGAIGAKLATPERTVICITGDGGALMNFAELETAKRLGLSFVIILLNDSMLKIEDEMMKKKFGESFGISFTNPDFISLANSFGVKAMMPNNIEEFEAMLSEAMSLTKEIVLMDIVLQQKL</sequence>
<dbReference type="GO" id="GO:0003984">
    <property type="term" value="F:acetolactate synthase activity"/>
    <property type="evidence" value="ECO:0007669"/>
    <property type="project" value="UniProtKB-EC"/>
</dbReference>
<dbReference type="SUPFAM" id="SSF52518">
    <property type="entry name" value="Thiamin diphosphate-binding fold (THDP-binding)"/>
    <property type="match status" value="2"/>
</dbReference>
<gene>
    <name evidence="7" type="ORF">NDK43_01265</name>
</gene>
<proteinExistence type="inferred from homology"/>
<keyword evidence="8" id="KW-1185">Reference proteome</keyword>
<dbReference type="Gene3D" id="3.40.50.1220">
    <property type="entry name" value="TPP-binding domain"/>
    <property type="match status" value="1"/>
</dbReference>
<name>A0ABT0W4N9_9BACI</name>
<evidence type="ECO:0000313" key="7">
    <source>
        <dbReference type="EMBL" id="MCM2531306.1"/>
    </source>
</evidence>
<dbReference type="InterPro" id="IPR029035">
    <property type="entry name" value="DHS-like_NAD/FAD-binding_dom"/>
</dbReference>
<dbReference type="Proteomes" id="UP001523262">
    <property type="component" value="Unassembled WGS sequence"/>
</dbReference>
<dbReference type="InterPro" id="IPR012000">
    <property type="entry name" value="Thiamin_PyroP_enz_cen_dom"/>
</dbReference>
<keyword evidence="7" id="KW-0808">Transferase</keyword>